<dbReference type="Pfam" id="PF22725">
    <property type="entry name" value="GFO_IDH_MocA_C3"/>
    <property type="match status" value="1"/>
</dbReference>
<dbReference type="Gene3D" id="3.40.50.720">
    <property type="entry name" value="NAD(P)-binding Rossmann-like Domain"/>
    <property type="match status" value="1"/>
</dbReference>
<keyword evidence="1" id="KW-0560">Oxidoreductase</keyword>
<accession>A0ABR7XAH6</accession>
<dbReference type="InterPro" id="IPR000683">
    <property type="entry name" value="Gfo/Idh/MocA-like_OxRdtase_N"/>
</dbReference>
<dbReference type="Proteomes" id="UP000618754">
    <property type="component" value="Unassembled WGS sequence"/>
</dbReference>
<dbReference type="InterPro" id="IPR050463">
    <property type="entry name" value="Gfo/Idh/MocA_oxidrdct_glycsds"/>
</dbReference>
<sequence>MTAIQWGIIGCGNVTEKKSGQAYNKIADSKLVAVMRRDAEKAADYAQRHHVDKWYSDAEDLMNDPAVNSVSIATPPASHLEYALRAIKKGLNIYVEKPVTRNAQEAQQMADAVRESGAKLTVAHYRRALPMFLHVKSLIDSGAVGEIRTVQIRMWKYQNPNPEANTNNWRLQPEFSGGGYFHDLAPHQLDLMLFYFGEPAAYTGYSLNQGEFSPADDHVCGQIVFKNKVVVNGSWCFNVAPAEATDLCEIIGTKGKITFPFFGTFVTLKNEEGEETVNFTHPEHIQQPMITKIVSYFKNEGPNPCTIDEAVALMKVMDSFTISQKIKLS</sequence>
<gene>
    <name evidence="4" type="ORF">IDJ75_20105</name>
</gene>
<dbReference type="InterPro" id="IPR055170">
    <property type="entry name" value="GFO_IDH_MocA-like_dom"/>
</dbReference>
<dbReference type="EMBL" id="JACWMW010000007">
    <property type="protein sequence ID" value="MBD1387599.1"/>
    <property type="molecule type" value="Genomic_DNA"/>
</dbReference>
<reference evidence="4 5" key="1">
    <citation type="submission" date="2020-09" db="EMBL/GenBank/DDBJ databases">
        <title>Novel species of Mucilaginibacter isolated from a glacier on the Tibetan Plateau.</title>
        <authorList>
            <person name="Liu Q."/>
            <person name="Xin Y.-H."/>
        </authorList>
    </citation>
    <scope>NUCLEOTIDE SEQUENCE [LARGE SCALE GENOMIC DNA]</scope>
    <source>
        <strain evidence="4 5">CGMCC 1.13878</strain>
    </source>
</reference>
<dbReference type="InterPro" id="IPR036291">
    <property type="entry name" value="NAD(P)-bd_dom_sf"/>
</dbReference>
<evidence type="ECO:0000313" key="4">
    <source>
        <dbReference type="EMBL" id="MBD1387599.1"/>
    </source>
</evidence>
<protein>
    <submittedName>
        <fullName evidence="4">Gfo/Idh/MocA family oxidoreductase</fullName>
    </submittedName>
</protein>
<dbReference type="PANTHER" id="PTHR43818:SF11">
    <property type="entry name" value="BCDNA.GH03377"/>
    <property type="match status" value="1"/>
</dbReference>
<dbReference type="RefSeq" id="WP_191177445.1">
    <property type="nucleotide sequence ID" value="NZ_JACWMW010000007.1"/>
</dbReference>
<comment type="caution">
    <text evidence="4">The sequence shown here is derived from an EMBL/GenBank/DDBJ whole genome shotgun (WGS) entry which is preliminary data.</text>
</comment>
<dbReference type="Gene3D" id="3.30.360.10">
    <property type="entry name" value="Dihydrodipicolinate Reductase, domain 2"/>
    <property type="match status" value="1"/>
</dbReference>
<feature type="domain" description="GFO/IDH/MocA-like oxidoreductase" evidence="3">
    <location>
        <begin position="132"/>
        <end position="257"/>
    </location>
</feature>
<evidence type="ECO:0000259" key="2">
    <source>
        <dbReference type="Pfam" id="PF01408"/>
    </source>
</evidence>
<evidence type="ECO:0000313" key="5">
    <source>
        <dbReference type="Proteomes" id="UP000618754"/>
    </source>
</evidence>
<organism evidence="4 5">
    <name type="scientific">Mucilaginibacter rigui</name>
    <dbReference type="NCBI Taxonomy" id="534635"/>
    <lineage>
        <taxon>Bacteria</taxon>
        <taxon>Pseudomonadati</taxon>
        <taxon>Bacteroidota</taxon>
        <taxon>Sphingobacteriia</taxon>
        <taxon>Sphingobacteriales</taxon>
        <taxon>Sphingobacteriaceae</taxon>
        <taxon>Mucilaginibacter</taxon>
    </lineage>
</organism>
<dbReference type="SUPFAM" id="SSF51735">
    <property type="entry name" value="NAD(P)-binding Rossmann-fold domains"/>
    <property type="match status" value="1"/>
</dbReference>
<evidence type="ECO:0000259" key="3">
    <source>
        <dbReference type="Pfam" id="PF22725"/>
    </source>
</evidence>
<evidence type="ECO:0000256" key="1">
    <source>
        <dbReference type="ARBA" id="ARBA00023002"/>
    </source>
</evidence>
<feature type="domain" description="Gfo/Idh/MocA-like oxidoreductase N-terminal" evidence="2">
    <location>
        <begin position="4"/>
        <end position="124"/>
    </location>
</feature>
<dbReference type="PANTHER" id="PTHR43818">
    <property type="entry name" value="BCDNA.GH03377"/>
    <property type="match status" value="1"/>
</dbReference>
<dbReference type="SUPFAM" id="SSF55347">
    <property type="entry name" value="Glyceraldehyde-3-phosphate dehydrogenase-like, C-terminal domain"/>
    <property type="match status" value="1"/>
</dbReference>
<dbReference type="Pfam" id="PF01408">
    <property type="entry name" value="GFO_IDH_MocA"/>
    <property type="match status" value="1"/>
</dbReference>
<keyword evidence="5" id="KW-1185">Reference proteome</keyword>
<proteinExistence type="predicted"/>
<name>A0ABR7XAH6_9SPHI</name>